<dbReference type="InterPro" id="IPR036942">
    <property type="entry name" value="Beta-barrel_TonB_sf"/>
</dbReference>
<dbReference type="PANTHER" id="PTHR30069">
    <property type="entry name" value="TONB-DEPENDENT OUTER MEMBRANE RECEPTOR"/>
    <property type="match status" value="1"/>
</dbReference>
<dbReference type="Gene3D" id="2.170.130.10">
    <property type="entry name" value="TonB-dependent receptor, plug domain"/>
    <property type="match status" value="1"/>
</dbReference>
<evidence type="ECO:0000256" key="9">
    <source>
        <dbReference type="ARBA" id="ARBA00023237"/>
    </source>
</evidence>
<evidence type="ECO:0000256" key="7">
    <source>
        <dbReference type="ARBA" id="ARBA00023136"/>
    </source>
</evidence>
<evidence type="ECO:0000313" key="14">
    <source>
        <dbReference type="EMBL" id="MFD0984688.1"/>
    </source>
</evidence>
<keyword evidence="8 14" id="KW-0675">Receptor</keyword>
<evidence type="ECO:0000256" key="6">
    <source>
        <dbReference type="ARBA" id="ARBA00023077"/>
    </source>
</evidence>
<evidence type="ECO:0000259" key="12">
    <source>
        <dbReference type="Pfam" id="PF00593"/>
    </source>
</evidence>
<dbReference type="Pfam" id="PF00593">
    <property type="entry name" value="TonB_dep_Rec_b-barrel"/>
    <property type="match status" value="1"/>
</dbReference>
<dbReference type="InterPro" id="IPR000531">
    <property type="entry name" value="Beta-barrel_TonB"/>
</dbReference>
<proteinExistence type="inferred from homology"/>
<keyword evidence="2" id="KW-0813">Transport</keyword>
<evidence type="ECO:0000256" key="3">
    <source>
        <dbReference type="ARBA" id="ARBA00022452"/>
    </source>
</evidence>
<organism evidence="14 15">
    <name type="scientific">Flavobacterium myungsuense</name>
    <dbReference type="NCBI Taxonomy" id="651823"/>
    <lineage>
        <taxon>Bacteria</taxon>
        <taxon>Pseudomonadati</taxon>
        <taxon>Bacteroidota</taxon>
        <taxon>Flavobacteriia</taxon>
        <taxon>Flavobacteriales</taxon>
        <taxon>Flavobacteriaceae</taxon>
        <taxon>Flavobacterium</taxon>
    </lineage>
</organism>
<evidence type="ECO:0000259" key="13">
    <source>
        <dbReference type="Pfam" id="PF07715"/>
    </source>
</evidence>
<keyword evidence="9" id="KW-0998">Cell outer membrane</keyword>
<protein>
    <submittedName>
        <fullName evidence="14">TonB-dependent receptor domain-containing protein</fullName>
    </submittedName>
</protein>
<evidence type="ECO:0000256" key="8">
    <source>
        <dbReference type="ARBA" id="ARBA00023170"/>
    </source>
</evidence>
<dbReference type="Gene3D" id="2.40.170.20">
    <property type="entry name" value="TonB-dependent receptor, beta-barrel domain"/>
    <property type="match status" value="1"/>
</dbReference>
<comment type="caution">
    <text evidence="14">The sequence shown here is derived from an EMBL/GenBank/DDBJ whole genome shotgun (WGS) entry which is preliminary data.</text>
</comment>
<evidence type="ECO:0000256" key="11">
    <source>
        <dbReference type="SAM" id="SignalP"/>
    </source>
</evidence>
<feature type="signal peptide" evidence="11">
    <location>
        <begin position="1"/>
        <end position="18"/>
    </location>
</feature>
<dbReference type="PANTHER" id="PTHR30069:SF29">
    <property type="entry name" value="HEMOGLOBIN AND HEMOGLOBIN-HAPTOGLOBIN-BINDING PROTEIN 1-RELATED"/>
    <property type="match status" value="1"/>
</dbReference>
<feature type="domain" description="TonB-dependent receptor-like beta-barrel" evidence="12">
    <location>
        <begin position="386"/>
        <end position="958"/>
    </location>
</feature>
<evidence type="ECO:0000256" key="2">
    <source>
        <dbReference type="ARBA" id="ARBA00022448"/>
    </source>
</evidence>
<accession>A0ABW3J3G1</accession>
<keyword evidence="7 10" id="KW-0472">Membrane</keyword>
<feature type="domain" description="TonB-dependent receptor plug" evidence="13">
    <location>
        <begin position="114"/>
        <end position="223"/>
    </location>
</feature>
<dbReference type="SUPFAM" id="SSF49464">
    <property type="entry name" value="Carboxypeptidase regulatory domain-like"/>
    <property type="match status" value="1"/>
</dbReference>
<dbReference type="SUPFAM" id="SSF56935">
    <property type="entry name" value="Porins"/>
    <property type="match status" value="1"/>
</dbReference>
<dbReference type="Gene3D" id="2.60.40.1120">
    <property type="entry name" value="Carboxypeptidase-like, regulatory domain"/>
    <property type="match status" value="1"/>
</dbReference>
<dbReference type="EMBL" id="JBHTIZ010000024">
    <property type="protein sequence ID" value="MFD0984688.1"/>
    <property type="molecule type" value="Genomic_DNA"/>
</dbReference>
<keyword evidence="6 10" id="KW-0798">TonB box</keyword>
<dbReference type="Proteomes" id="UP001597051">
    <property type="component" value="Unassembled WGS sequence"/>
</dbReference>
<gene>
    <name evidence="14" type="ORF">ACFQ0S_09400</name>
</gene>
<dbReference type="Pfam" id="PF07715">
    <property type="entry name" value="Plug"/>
    <property type="match status" value="1"/>
</dbReference>
<dbReference type="InterPro" id="IPR012910">
    <property type="entry name" value="Plug_dom"/>
</dbReference>
<evidence type="ECO:0000256" key="1">
    <source>
        <dbReference type="ARBA" id="ARBA00004571"/>
    </source>
</evidence>
<feature type="chain" id="PRO_5046007817" evidence="11">
    <location>
        <begin position="19"/>
        <end position="984"/>
    </location>
</feature>
<dbReference type="RefSeq" id="WP_379758524.1">
    <property type="nucleotide sequence ID" value="NZ_JBHSYB010000064.1"/>
</dbReference>
<keyword evidence="3" id="KW-1134">Transmembrane beta strand</keyword>
<name>A0ABW3J3G1_9FLAO</name>
<dbReference type="Pfam" id="PF13715">
    <property type="entry name" value="CarbopepD_reg_2"/>
    <property type="match status" value="1"/>
</dbReference>
<keyword evidence="5 11" id="KW-0732">Signal</keyword>
<dbReference type="InterPro" id="IPR039426">
    <property type="entry name" value="TonB-dep_rcpt-like"/>
</dbReference>
<keyword evidence="4" id="KW-0812">Transmembrane</keyword>
<evidence type="ECO:0000256" key="5">
    <source>
        <dbReference type="ARBA" id="ARBA00022729"/>
    </source>
</evidence>
<dbReference type="InterPro" id="IPR037066">
    <property type="entry name" value="Plug_dom_sf"/>
</dbReference>
<reference evidence="15" key="1">
    <citation type="journal article" date="2019" name="Int. J. Syst. Evol. Microbiol.">
        <title>The Global Catalogue of Microorganisms (GCM) 10K type strain sequencing project: providing services to taxonomists for standard genome sequencing and annotation.</title>
        <authorList>
            <consortium name="The Broad Institute Genomics Platform"/>
            <consortium name="The Broad Institute Genome Sequencing Center for Infectious Disease"/>
            <person name="Wu L."/>
            <person name="Ma J."/>
        </authorList>
    </citation>
    <scope>NUCLEOTIDE SEQUENCE [LARGE SCALE GENOMIC DNA]</scope>
    <source>
        <strain evidence="15">CECT 7649</strain>
    </source>
</reference>
<keyword evidence="15" id="KW-1185">Reference proteome</keyword>
<comment type="subcellular location">
    <subcellularLocation>
        <location evidence="1">Cell outer membrane</location>
        <topology evidence="1">Multi-pass membrane protein</topology>
    </subcellularLocation>
</comment>
<sequence length="984" mass="108253">MKVYLFILLLFFCGITYSQTTITGVVKDVNKKPISGANIKIIGDSAGTVTNLDGNFELKSSKNPPYAIEVSSVGYGAKKIDIKSNNQKVSVTLVDEETLLNEIVVSASRTPERVRESAVTIERMTAKDIKKTASPTFYDGLENLKEVHMNTSSMSFKSINTRGFATVSNTRFLQLVDGMDNSSPLLNFVLGNLIGVSEIDVANVELLPGASSALYGANAFNGILFMNSQSPFTNQGITAYAKFGQTSQKAAGNNDYYDYGIRVAHAFSKHFAAKANFSFMKGTDWFATDYRDKDLDNNVGLDRSFHNYNGINVYGDEATTNLNGVAKGLLDAGRITQSQFNSFNQILPNYNISRTGYNETDLTDNVVKNAKADMSLHIRPWANDFEIILQSKFGTGNTVYQGANRYYLNNFFMQQHKLEVKGKNFFVRGYTTTEDGGRSYDMTFTALNVNRKWKDDNTWFGQYALAYVQSTLAGQTPQQAHAIARGYSDNNIVPAGIALPAATGSARFLPGTPEFKKAFNEVIANPDVLTGSRLQDNSRIWHSDANYNFKDVFKPAEIQVGGSFRLYELNSGGRIYTDANGQIDYREFGAYTQVQKKLMEDRLKLTGSVRYDKSQNFDGNFSPRVSAAYSAGENKNHNFRGSFQTGFRNPTTQDQYIGFNVGSAVLIGSAPDNLTRYTEIRGGGGANGSISATGQAILSAINGRPTSTVTLNGENAYFNSYTAASARDFANFARANPTNLQGAAALLRKTNADYVKPETVKAFDLGYRGQIKDFAFDINGYYNIYNDFLGNLNVIAPYYGTAADNITLTGAGNPNPAVSTEQSVIAIANGDTRVFQLYTNTTLEIKSLGFGLGVSKKIIKNFEISANYNYAEFQFDQSKDKDFEAAFNTPKHRVKASIGNEKLFKNFGFNLSARWNSEYLWQSNFADGMIEAATVVDAQINYSIPKLKSILKIGASNLGGQEYQQVLGAGLIGQQYFASWTITP</sequence>
<evidence type="ECO:0000256" key="10">
    <source>
        <dbReference type="RuleBase" id="RU003357"/>
    </source>
</evidence>
<evidence type="ECO:0000313" key="15">
    <source>
        <dbReference type="Proteomes" id="UP001597051"/>
    </source>
</evidence>
<comment type="similarity">
    <text evidence="10">Belongs to the TonB-dependent receptor family.</text>
</comment>
<dbReference type="InterPro" id="IPR008969">
    <property type="entry name" value="CarboxyPept-like_regulatory"/>
</dbReference>
<evidence type="ECO:0000256" key="4">
    <source>
        <dbReference type="ARBA" id="ARBA00022692"/>
    </source>
</evidence>